<dbReference type="EMBL" id="JAVKPH010000002">
    <property type="protein sequence ID" value="MDR5651607.1"/>
    <property type="molecule type" value="Genomic_DNA"/>
</dbReference>
<feature type="chain" id="PRO_5046235237" description="MORN repeat protein" evidence="2">
    <location>
        <begin position="29"/>
        <end position="619"/>
    </location>
</feature>
<evidence type="ECO:0000256" key="1">
    <source>
        <dbReference type="ARBA" id="ARBA00022737"/>
    </source>
</evidence>
<name>A0ABU1F418_9RHOB</name>
<organism evidence="3 4">
    <name type="scientific">Ruixingdingia sedimenti</name>
    <dbReference type="NCBI Taxonomy" id="3073604"/>
    <lineage>
        <taxon>Bacteria</taxon>
        <taxon>Pseudomonadati</taxon>
        <taxon>Pseudomonadota</taxon>
        <taxon>Alphaproteobacteria</taxon>
        <taxon>Rhodobacterales</taxon>
        <taxon>Paracoccaceae</taxon>
        <taxon>Ruixingdingia</taxon>
    </lineage>
</organism>
<dbReference type="Proteomes" id="UP001247754">
    <property type="component" value="Unassembled WGS sequence"/>
</dbReference>
<comment type="caution">
    <text evidence="3">The sequence shown here is derived from an EMBL/GenBank/DDBJ whole genome shotgun (WGS) entry which is preliminary data.</text>
</comment>
<dbReference type="SUPFAM" id="SSF82185">
    <property type="entry name" value="Histone H3 K4-specific methyltransferase SET7/9 N-terminal domain"/>
    <property type="match status" value="1"/>
</dbReference>
<reference evidence="3 4" key="1">
    <citation type="submission" date="2023-09" db="EMBL/GenBank/DDBJ databases">
        <title>Xinfangfangia sedmenti sp. nov., isolated the sedment.</title>
        <authorList>
            <person name="Xu L."/>
        </authorList>
    </citation>
    <scope>NUCLEOTIDE SEQUENCE [LARGE SCALE GENOMIC DNA]</scope>
    <source>
        <strain evidence="3 4">LG-4</strain>
    </source>
</reference>
<protein>
    <recommendedName>
        <fullName evidence="5">MORN repeat protein</fullName>
    </recommendedName>
</protein>
<dbReference type="Pfam" id="PF02493">
    <property type="entry name" value="MORN"/>
    <property type="match status" value="3"/>
</dbReference>
<sequence>MAGRAAGWRGAVLAAAVAGFAPTGAAWAEAQAPAQALARAEAPSERLQVIYNPETRAVSRRMVRLYDPHPGMALDFTWEPAPGNWPGITPDGFADGPGKVSWRAPGVAGYDPRAVHHSYEGTLAAGRFEGRGVLRYRDGSRYEGTWVAGLLEGAGMHLDASGNRYEGPFAAGRAEGQGIWRSREGWVYTGGFAAGQRHGEGRVALPGGLRYDVVMDRGEEVHSTRPRVFADATLGGLLPAQSGGAAGKVAMAVVIDQRVTEEQSVRYTHHVGENGVMIFPMDEELQRIWNGEARPEDLYVLTDMSQMDWDATRAFAVLDLATEDGSRVRLKSLDLAVDLSMPHLRPVLEAQPHAGCVGFRPSFNFVNHGWGAVENAVARFRFSNPDSYDWERPAAERPGTDWYELPVGSFDQGADVMLRDLFVQAGADVAALETRRFTCPSQELMETCSAQALAGLDLGALNGHAGGMGVISTDLIGELRYEWVDAAGVRNQDLVPLGLHVNLATIEVPGGLAECGAGGAYATEAPQFLEVELPAEGRDYRINIPNRGNPNLAELRRGLKLWSRQSSMHRLHVEAEFGDGSIRRSPMVELYFLHPRTPEFTSTTTPASCYLSADYDDLC</sequence>
<dbReference type="PANTHER" id="PTHR23084">
    <property type="entry name" value="PHOSPHATIDYLINOSITOL-4-PHOSPHATE 5-KINASE RELATED"/>
    <property type="match status" value="1"/>
</dbReference>
<dbReference type="InterPro" id="IPR003409">
    <property type="entry name" value="MORN"/>
</dbReference>
<feature type="signal peptide" evidence="2">
    <location>
        <begin position="1"/>
        <end position="28"/>
    </location>
</feature>
<keyword evidence="1" id="KW-0677">Repeat</keyword>
<evidence type="ECO:0000256" key="2">
    <source>
        <dbReference type="SAM" id="SignalP"/>
    </source>
</evidence>
<evidence type="ECO:0000313" key="3">
    <source>
        <dbReference type="EMBL" id="MDR5651607.1"/>
    </source>
</evidence>
<keyword evidence="4" id="KW-1185">Reference proteome</keyword>
<keyword evidence="2" id="KW-0732">Signal</keyword>
<gene>
    <name evidence="3" type="ORF">RGD00_03255</name>
</gene>
<accession>A0ABU1F418</accession>
<evidence type="ECO:0008006" key="5">
    <source>
        <dbReference type="Google" id="ProtNLM"/>
    </source>
</evidence>
<proteinExistence type="predicted"/>
<dbReference type="SMART" id="SM00698">
    <property type="entry name" value="MORN"/>
    <property type="match status" value="4"/>
</dbReference>
<dbReference type="Gene3D" id="2.20.110.10">
    <property type="entry name" value="Histone H3 K4-specific methyltransferase SET7/9 N-terminal domain"/>
    <property type="match status" value="1"/>
</dbReference>
<dbReference type="PANTHER" id="PTHR23084:SF263">
    <property type="entry name" value="MORN REPEAT-CONTAINING PROTEIN 1"/>
    <property type="match status" value="1"/>
</dbReference>
<evidence type="ECO:0000313" key="4">
    <source>
        <dbReference type="Proteomes" id="UP001247754"/>
    </source>
</evidence>
<dbReference type="RefSeq" id="WP_310455829.1">
    <property type="nucleotide sequence ID" value="NZ_JAVKPH010000002.1"/>
</dbReference>